<dbReference type="EMBL" id="CM017653">
    <property type="protein sequence ID" value="TYI83659.1"/>
    <property type="molecule type" value="Genomic_DNA"/>
</dbReference>
<accession>A0A5D2V2W4</accession>
<dbReference type="Proteomes" id="UP000323597">
    <property type="component" value="Chromosome D05"/>
</dbReference>
<reference evidence="2 3" key="1">
    <citation type="submission" date="2019-07" db="EMBL/GenBank/DDBJ databases">
        <title>WGS assembly of Gossypium mustelinum.</title>
        <authorList>
            <person name="Chen Z.J."/>
            <person name="Sreedasyam A."/>
            <person name="Ando A."/>
            <person name="Song Q."/>
            <person name="De L."/>
            <person name="Hulse-Kemp A."/>
            <person name="Ding M."/>
            <person name="Ye W."/>
            <person name="Kirkbride R."/>
            <person name="Jenkins J."/>
            <person name="Plott C."/>
            <person name="Lovell J."/>
            <person name="Lin Y.-M."/>
            <person name="Vaughn R."/>
            <person name="Liu B."/>
            <person name="Li W."/>
            <person name="Simpson S."/>
            <person name="Scheffler B."/>
            <person name="Saski C."/>
            <person name="Grover C."/>
            <person name="Hu G."/>
            <person name="Conover J."/>
            <person name="Carlson J."/>
            <person name="Shu S."/>
            <person name="Boston L."/>
            <person name="Williams M."/>
            <person name="Peterson D."/>
            <person name="Mcgee K."/>
            <person name="Jones D."/>
            <person name="Wendel J."/>
            <person name="Stelly D."/>
            <person name="Grimwood J."/>
            <person name="Schmutz J."/>
        </authorList>
    </citation>
    <scope>NUCLEOTIDE SEQUENCE [LARGE SCALE GENOMIC DNA]</scope>
    <source>
        <strain evidence="2">1408120.09</strain>
    </source>
</reference>
<dbReference type="PANTHER" id="PTHR36482:SF6">
    <property type="entry name" value="JASMONATE-INDUCED PROTEIN HOMOLOG"/>
    <property type="match status" value="1"/>
</dbReference>
<feature type="region of interest" description="Disordered" evidence="1">
    <location>
        <begin position="212"/>
        <end position="233"/>
    </location>
</feature>
<dbReference type="PANTHER" id="PTHR36482">
    <property type="entry name" value="OSJNBA0024J22.15 PROTEIN"/>
    <property type="match status" value="1"/>
</dbReference>
<evidence type="ECO:0000313" key="2">
    <source>
        <dbReference type="EMBL" id="TYI83659.1"/>
    </source>
</evidence>
<organism evidence="2 3">
    <name type="scientific">Gossypium mustelinum</name>
    <name type="common">Cotton</name>
    <name type="synonym">Gossypium caicoense</name>
    <dbReference type="NCBI Taxonomy" id="34275"/>
    <lineage>
        <taxon>Eukaryota</taxon>
        <taxon>Viridiplantae</taxon>
        <taxon>Streptophyta</taxon>
        <taxon>Embryophyta</taxon>
        <taxon>Tracheophyta</taxon>
        <taxon>Spermatophyta</taxon>
        <taxon>Magnoliopsida</taxon>
        <taxon>eudicotyledons</taxon>
        <taxon>Gunneridae</taxon>
        <taxon>Pentapetalae</taxon>
        <taxon>rosids</taxon>
        <taxon>malvids</taxon>
        <taxon>Malvales</taxon>
        <taxon>Malvaceae</taxon>
        <taxon>Malvoideae</taxon>
        <taxon>Gossypium</taxon>
    </lineage>
</organism>
<evidence type="ECO:0000256" key="1">
    <source>
        <dbReference type="SAM" id="MobiDB-lite"/>
    </source>
</evidence>
<gene>
    <name evidence="2" type="ORF">E1A91_D05G309000v1</name>
</gene>
<protein>
    <submittedName>
        <fullName evidence="2">Uncharacterized protein</fullName>
    </submittedName>
</protein>
<keyword evidence="3" id="KW-1185">Reference proteome</keyword>
<proteinExistence type="predicted"/>
<sequence length="233" mass="25875">MTANSTLLATQCAAVVAVPQRCHPPSRFATGYQQLRTNLVTTKTYKPTIMVAGALVSKPSQLHANLVPKRNKMVVFAYPETKTIEISTNGFPEFIKCIINNESKKTLELDSTEPFLGSEEFERIEDKVVTTSSFTQQAASEGSDRCASGYVTYKIEDNLRWIIAWRNAMDERNKVYTAIISGAKKGSIEKLVRKSTEHSSFQDDNIGYAAEAEIDPTSSRPTVKANLTIKQNE</sequence>
<dbReference type="AlphaFoldDB" id="A0A5D2V2W4"/>
<dbReference type="InterPro" id="IPR053085">
    <property type="entry name" value="Jasmonate-induced_protein"/>
</dbReference>
<name>A0A5D2V2W4_GOSMU</name>
<evidence type="ECO:0000313" key="3">
    <source>
        <dbReference type="Proteomes" id="UP000323597"/>
    </source>
</evidence>